<feature type="transmembrane region" description="Helical" evidence="2">
    <location>
        <begin position="294"/>
        <end position="317"/>
    </location>
</feature>
<gene>
    <name evidence="4" type="ORF">CVT26_001636</name>
</gene>
<organism evidence="4 5">
    <name type="scientific">Gymnopilus dilepis</name>
    <dbReference type="NCBI Taxonomy" id="231916"/>
    <lineage>
        <taxon>Eukaryota</taxon>
        <taxon>Fungi</taxon>
        <taxon>Dikarya</taxon>
        <taxon>Basidiomycota</taxon>
        <taxon>Agaricomycotina</taxon>
        <taxon>Agaricomycetes</taxon>
        <taxon>Agaricomycetidae</taxon>
        <taxon>Agaricales</taxon>
        <taxon>Agaricineae</taxon>
        <taxon>Hymenogastraceae</taxon>
        <taxon>Gymnopilus</taxon>
    </lineage>
</organism>
<dbReference type="AlphaFoldDB" id="A0A409VU67"/>
<reference evidence="4 5" key="1">
    <citation type="journal article" date="2018" name="Evol. Lett.">
        <title>Horizontal gene cluster transfer increased hallucinogenic mushroom diversity.</title>
        <authorList>
            <person name="Reynolds H.T."/>
            <person name="Vijayakumar V."/>
            <person name="Gluck-Thaler E."/>
            <person name="Korotkin H.B."/>
            <person name="Matheny P.B."/>
            <person name="Slot J.C."/>
        </authorList>
    </citation>
    <scope>NUCLEOTIDE SEQUENCE [LARGE SCALE GENOMIC DNA]</scope>
    <source>
        <strain evidence="4 5">SRW20</strain>
    </source>
</reference>
<dbReference type="Proteomes" id="UP000284706">
    <property type="component" value="Unassembled WGS sequence"/>
</dbReference>
<dbReference type="Gene3D" id="1.20.1250.20">
    <property type="entry name" value="MFS general substrate transporter like domains"/>
    <property type="match status" value="1"/>
</dbReference>
<dbReference type="STRING" id="231916.A0A409VU67"/>
<dbReference type="InterPro" id="IPR011701">
    <property type="entry name" value="MFS"/>
</dbReference>
<evidence type="ECO:0000313" key="5">
    <source>
        <dbReference type="Proteomes" id="UP000284706"/>
    </source>
</evidence>
<dbReference type="GO" id="GO:0022857">
    <property type="term" value="F:transmembrane transporter activity"/>
    <property type="evidence" value="ECO:0007669"/>
    <property type="project" value="InterPro"/>
</dbReference>
<dbReference type="OrthoDB" id="2105912at2759"/>
<dbReference type="SUPFAM" id="SSF103473">
    <property type="entry name" value="MFS general substrate transporter"/>
    <property type="match status" value="1"/>
</dbReference>
<feature type="transmembrane region" description="Helical" evidence="2">
    <location>
        <begin position="414"/>
        <end position="435"/>
    </location>
</feature>
<dbReference type="PANTHER" id="PTHR42910:SF1">
    <property type="entry name" value="MAJOR FACILITATOR SUPERFAMILY (MFS) PROFILE DOMAIN-CONTAINING PROTEIN"/>
    <property type="match status" value="1"/>
</dbReference>
<feature type="transmembrane region" description="Helical" evidence="2">
    <location>
        <begin position="127"/>
        <end position="153"/>
    </location>
</feature>
<proteinExistence type="predicted"/>
<keyword evidence="2" id="KW-0472">Membrane</keyword>
<feature type="transmembrane region" description="Helical" evidence="2">
    <location>
        <begin position="97"/>
        <end position="115"/>
    </location>
</feature>
<dbReference type="EMBL" id="NHYE01005564">
    <property type="protein sequence ID" value="PPQ69719.1"/>
    <property type="molecule type" value="Genomic_DNA"/>
</dbReference>
<comment type="subcellular location">
    <subcellularLocation>
        <location evidence="1">Membrane</location>
        <topology evidence="1">Multi-pass membrane protein</topology>
    </subcellularLocation>
</comment>
<feature type="transmembrane region" description="Helical" evidence="2">
    <location>
        <begin position="383"/>
        <end position="402"/>
    </location>
</feature>
<feature type="transmembrane region" description="Helical" evidence="2">
    <location>
        <begin position="56"/>
        <end position="77"/>
    </location>
</feature>
<dbReference type="InterPro" id="IPR036259">
    <property type="entry name" value="MFS_trans_sf"/>
</dbReference>
<dbReference type="Pfam" id="PF07690">
    <property type="entry name" value="MFS_1"/>
    <property type="match status" value="1"/>
</dbReference>
<sequence>MENGAVGDTDSADEKKLDVQQNVASSFDLPEGPTKDLFLLPIPVHLRYHSDRPPAFGVWMNIWIGVAASFLISNLYYSQPLLIQMADTFDVSYEAVSNIPTLIQAGYAVGMFFICPLGDLVRRRQLILLLVFTTATLTIGLAITRNLIAFQILNFLIGLGNMSPQILAPLAADLAGPEHRGFAYSIVLTGMLSGALIARVLAGVMGEFLSWRVVYYLAIGAQYAILLLCYWVLPDYPSKNKSLTYRTVLWTMIKFALTEPLVVQVELMTLATSACFSSYWVTLTFLLGGPPYNYSTLLIGLFGLLGLGGIAMGPFAGRLLDHIPPWHGILVSTLLLLLFQAVQTAAAGLNISAVIIACIGLDAVRQIQNVSIATKVFSVDIQAISRLNSLYVLSFYGGQLMGTSVGTKVFVEHGWRACAALGMALYGAQIMIVLLRGPHCARQTWFGYEGGIGMKRRS</sequence>
<feature type="domain" description="Major facilitator superfamily (MFS) profile" evidence="3">
    <location>
        <begin position="58"/>
        <end position="458"/>
    </location>
</feature>
<name>A0A409VU67_9AGAR</name>
<feature type="transmembrane region" description="Helical" evidence="2">
    <location>
        <begin position="267"/>
        <end position="287"/>
    </location>
</feature>
<feature type="transmembrane region" description="Helical" evidence="2">
    <location>
        <begin position="182"/>
        <end position="201"/>
    </location>
</feature>
<feature type="transmembrane region" description="Helical" evidence="2">
    <location>
        <begin position="213"/>
        <end position="233"/>
    </location>
</feature>
<keyword evidence="2" id="KW-0812">Transmembrane</keyword>
<comment type="caution">
    <text evidence="4">The sequence shown here is derived from an EMBL/GenBank/DDBJ whole genome shotgun (WGS) entry which is preliminary data.</text>
</comment>
<accession>A0A409VU67</accession>
<protein>
    <recommendedName>
        <fullName evidence="3">Major facilitator superfamily (MFS) profile domain-containing protein</fullName>
    </recommendedName>
</protein>
<dbReference type="PANTHER" id="PTHR42910">
    <property type="entry name" value="TRANSPORTER SCO4007-RELATED"/>
    <property type="match status" value="1"/>
</dbReference>
<dbReference type="CDD" id="cd17324">
    <property type="entry name" value="MFS_NepI_like"/>
    <property type="match status" value="1"/>
</dbReference>
<evidence type="ECO:0000313" key="4">
    <source>
        <dbReference type="EMBL" id="PPQ69719.1"/>
    </source>
</evidence>
<dbReference type="PROSITE" id="PS50850">
    <property type="entry name" value="MFS"/>
    <property type="match status" value="1"/>
</dbReference>
<evidence type="ECO:0000256" key="1">
    <source>
        <dbReference type="ARBA" id="ARBA00004141"/>
    </source>
</evidence>
<evidence type="ECO:0000256" key="2">
    <source>
        <dbReference type="SAM" id="Phobius"/>
    </source>
</evidence>
<feature type="transmembrane region" description="Helical" evidence="2">
    <location>
        <begin position="329"/>
        <end position="362"/>
    </location>
</feature>
<keyword evidence="2" id="KW-1133">Transmembrane helix</keyword>
<dbReference type="GO" id="GO:0016020">
    <property type="term" value="C:membrane"/>
    <property type="evidence" value="ECO:0007669"/>
    <property type="project" value="UniProtKB-SubCell"/>
</dbReference>
<dbReference type="InParanoid" id="A0A409VU67"/>
<evidence type="ECO:0000259" key="3">
    <source>
        <dbReference type="PROSITE" id="PS50850"/>
    </source>
</evidence>
<dbReference type="InterPro" id="IPR020846">
    <property type="entry name" value="MFS_dom"/>
</dbReference>
<keyword evidence="5" id="KW-1185">Reference proteome</keyword>